<name>A0ABP9UPE5_9BACT</name>
<keyword evidence="4" id="KW-0067">ATP-binding</keyword>
<dbReference type="PANTHER" id="PTHR43289">
    <property type="entry name" value="MITOGEN-ACTIVATED PROTEIN KINASE KINASE KINASE 20-RELATED"/>
    <property type="match status" value="1"/>
</dbReference>
<feature type="domain" description="Protein kinase" evidence="7">
    <location>
        <begin position="9"/>
        <end position="289"/>
    </location>
</feature>
<dbReference type="InterPro" id="IPR000719">
    <property type="entry name" value="Prot_kinase_dom"/>
</dbReference>
<dbReference type="RefSeq" id="WP_353567542.1">
    <property type="nucleotide sequence ID" value="NZ_BAABRI010000014.1"/>
</dbReference>
<evidence type="ECO:0000259" key="7">
    <source>
        <dbReference type="PROSITE" id="PS50011"/>
    </source>
</evidence>
<feature type="transmembrane region" description="Helical" evidence="6">
    <location>
        <begin position="318"/>
        <end position="339"/>
    </location>
</feature>
<dbReference type="InterPro" id="IPR011990">
    <property type="entry name" value="TPR-like_helical_dom_sf"/>
</dbReference>
<protein>
    <recommendedName>
        <fullName evidence="7">Protein kinase domain-containing protein</fullName>
    </recommendedName>
</protein>
<dbReference type="InterPro" id="IPR011009">
    <property type="entry name" value="Kinase-like_dom_sf"/>
</dbReference>
<keyword evidence="6" id="KW-0812">Transmembrane</keyword>
<dbReference type="PANTHER" id="PTHR43289:SF6">
    <property type="entry name" value="SERINE_THREONINE-PROTEIN KINASE NEKL-3"/>
    <property type="match status" value="1"/>
</dbReference>
<evidence type="ECO:0000313" key="9">
    <source>
        <dbReference type="Proteomes" id="UP001476282"/>
    </source>
</evidence>
<gene>
    <name evidence="8" type="ORF">Hsar01_02666</name>
</gene>
<accession>A0ABP9UPE5</accession>
<evidence type="ECO:0000256" key="5">
    <source>
        <dbReference type="SAM" id="Coils"/>
    </source>
</evidence>
<dbReference type="Pfam" id="PF00069">
    <property type="entry name" value="Pkinase"/>
    <property type="match status" value="1"/>
</dbReference>
<keyword evidence="2" id="KW-0547">Nucleotide-binding</keyword>
<comment type="caution">
    <text evidence="8">The sequence shown here is derived from an EMBL/GenBank/DDBJ whole genome shotgun (WGS) entry which is preliminary data.</text>
</comment>
<evidence type="ECO:0000256" key="6">
    <source>
        <dbReference type="SAM" id="Phobius"/>
    </source>
</evidence>
<dbReference type="SMART" id="SM00028">
    <property type="entry name" value="TPR"/>
    <property type="match status" value="3"/>
</dbReference>
<keyword evidence="5" id="KW-0175">Coiled coil</keyword>
<feature type="coiled-coil region" evidence="5">
    <location>
        <begin position="347"/>
        <end position="381"/>
    </location>
</feature>
<evidence type="ECO:0000256" key="3">
    <source>
        <dbReference type="ARBA" id="ARBA00022777"/>
    </source>
</evidence>
<keyword evidence="3" id="KW-0418">Kinase</keyword>
<keyword evidence="9" id="KW-1185">Reference proteome</keyword>
<evidence type="ECO:0000313" key="8">
    <source>
        <dbReference type="EMBL" id="GAA5483435.1"/>
    </source>
</evidence>
<sequence length="846" mass="93554">MNAPHLDAFGERELLESGPCGAVFRAVRTDGVVTAVKLLDGMAINRALLERACARLERGGWPAGALEVLEADFRTRPAVRVTPCLADQQPDGTWRPRSLQHLLADFPGETSWATVQKLIAAVGSLHERQVAHGNLKPGNAFFDDDGEVVVVDWALGNMPGIANHQFTDAILYQPPEQLRSPDGYEDEQGYRWDVHALGVMAFRLVTGHFPRCDATFTQVAPDAGMTHREGIAADLGKIAATLENHPEVEWPLPPANALEARYREIINRCLSLDPPARPANAMELDRLFRDAEKEIEVEETRETLMDQRRRAERSRYRAQVTAGGLLAALVLAVVLWQVAVGTARRSAGQLRDRTVLLERNLEEARDSQQRAMDAADSLRVQRQADDTTWLARLEASRDIGDRLFSWAVEEGQHRLPPLDGRTVRLSRLESYYTRLIERIDGLEGLEDERARALLQLAEISLAKGDAETAEQRFETALANAGELDAGASLDLRLATDRLTLAMLLQEKDDPRTPDAFATARHALGGIPLAEVDADRVAYLLATLDLKESEWLAAHGKESDALSHLLHATEELNRLTDQRPEAPILGSELVSCYLASANILDGMGELGDARDLREMAADRLLALIKQRPDDFNLRLELAGCYGAVAESSLIAGDVKRAESMALGATKLLTDILPQRPGSAEAKTRLAAQHGLLAGILRDRGEADEALNRYNEGLRLLEGLTVGEDADPGAIFRYALLTWEKGRMVGFTGDRAKEIEYEQKAVGMLDDLLETPYGVTRSEQIQRSRGYMLGDLGHAAEMNGDKTLSADTFSQAVKVWEELHRERPASEEYEEALAWNRQRLAEFRTTDP</sequence>
<dbReference type="InterPro" id="IPR019734">
    <property type="entry name" value="TPR_rpt"/>
</dbReference>
<dbReference type="Gene3D" id="1.25.40.10">
    <property type="entry name" value="Tetratricopeptide repeat domain"/>
    <property type="match status" value="1"/>
</dbReference>
<keyword evidence="1" id="KW-0808">Transferase</keyword>
<dbReference type="SMART" id="SM00220">
    <property type="entry name" value="S_TKc"/>
    <property type="match status" value="1"/>
</dbReference>
<organism evidence="8 9">
    <name type="scientific">Haloferula sargassicola</name>
    <dbReference type="NCBI Taxonomy" id="490096"/>
    <lineage>
        <taxon>Bacteria</taxon>
        <taxon>Pseudomonadati</taxon>
        <taxon>Verrucomicrobiota</taxon>
        <taxon>Verrucomicrobiia</taxon>
        <taxon>Verrucomicrobiales</taxon>
        <taxon>Verrucomicrobiaceae</taxon>
        <taxon>Haloferula</taxon>
    </lineage>
</organism>
<dbReference type="PROSITE" id="PS50011">
    <property type="entry name" value="PROTEIN_KINASE_DOM"/>
    <property type="match status" value="1"/>
</dbReference>
<proteinExistence type="predicted"/>
<dbReference type="Proteomes" id="UP001476282">
    <property type="component" value="Unassembled WGS sequence"/>
</dbReference>
<dbReference type="Gene3D" id="1.10.510.10">
    <property type="entry name" value="Transferase(Phosphotransferase) domain 1"/>
    <property type="match status" value="1"/>
</dbReference>
<reference evidence="8 9" key="1">
    <citation type="submission" date="2024-02" db="EMBL/GenBank/DDBJ databases">
        <title>Haloferula sargassicola NBRC 104335.</title>
        <authorList>
            <person name="Ichikawa N."/>
            <person name="Katano-Makiyama Y."/>
            <person name="Hidaka K."/>
        </authorList>
    </citation>
    <scope>NUCLEOTIDE SEQUENCE [LARGE SCALE GENOMIC DNA]</scope>
    <source>
        <strain evidence="8 9">NBRC 104335</strain>
    </source>
</reference>
<evidence type="ECO:0000256" key="1">
    <source>
        <dbReference type="ARBA" id="ARBA00022679"/>
    </source>
</evidence>
<evidence type="ECO:0000256" key="2">
    <source>
        <dbReference type="ARBA" id="ARBA00022741"/>
    </source>
</evidence>
<keyword evidence="6" id="KW-1133">Transmembrane helix</keyword>
<evidence type="ECO:0000256" key="4">
    <source>
        <dbReference type="ARBA" id="ARBA00022840"/>
    </source>
</evidence>
<dbReference type="EMBL" id="BAABRI010000014">
    <property type="protein sequence ID" value="GAA5483435.1"/>
    <property type="molecule type" value="Genomic_DNA"/>
</dbReference>
<keyword evidence="6" id="KW-0472">Membrane</keyword>
<dbReference type="SUPFAM" id="SSF56112">
    <property type="entry name" value="Protein kinase-like (PK-like)"/>
    <property type="match status" value="1"/>
</dbReference>